<dbReference type="SUPFAM" id="SSF54593">
    <property type="entry name" value="Glyoxalase/Bleomycin resistance protein/Dihydroxybiphenyl dioxygenase"/>
    <property type="match status" value="1"/>
</dbReference>
<accession>A0A0C6F8V5</accession>
<organism evidence="2 3">
    <name type="scientific">Methylobacterium aquaticum</name>
    <dbReference type="NCBI Taxonomy" id="270351"/>
    <lineage>
        <taxon>Bacteria</taxon>
        <taxon>Pseudomonadati</taxon>
        <taxon>Pseudomonadota</taxon>
        <taxon>Alphaproteobacteria</taxon>
        <taxon>Hyphomicrobiales</taxon>
        <taxon>Methylobacteriaceae</taxon>
        <taxon>Methylobacterium</taxon>
    </lineage>
</organism>
<dbReference type="InterPro" id="IPR029068">
    <property type="entry name" value="Glyas_Bleomycin-R_OHBP_Dase"/>
</dbReference>
<keyword evidence="2" id="KW-0614">Plasmid</keyword>
<evidence type="ECO:0000259" key="1">
    <source>
        <dbReference type="Pfam" id="PF00903"/>
    </source>
</evidence>
<dbReference type="PANTHER" id="PTHR36503">
    <property type="entry name" value="BLR2520 PROTEIN"/>
    <property type="match status" value="1"/>
</dbReference>
<dbReference type="AlphaFoldDB" id="A0A0C6F8V5"/>
<geneLocation type="plasmid" evidence="3">
    <name>pMaq22A_1p DNA</name>
</geneLocation>
<dbReference type="EMBL" id="AP014705">
    <property type="protein sequence ID" value="BAQ49211.1"/>
    <property type="molecule type" value="Genomic_DNA"/>
</dbReference>
<reference evidence="2 3" key="1">
    <citation type="journal article" date="2015" name="Genome Announc.">
        <title>Complete Genome Sequence of Methylobacterium aquaticum Strain 22A, Isolated from Racomitrium japonicum Moss.</title>
        <authorList>
            <person name="Tani A."/>
            <person name="Ogura Y."/>
            <person name="Hayashi T."/>
            <person name="Kimbara K."/>
        </authorList>
    </citation>
    <scope>NUCLEOTIDE SEQUENCE [LARGE SCALE GENOMIC DNA]</scope>
    <source>
        <strain evidence="2 3">MA-22A</strain>
        <plasmid evidence="3">Plasmid pMaq22A_1p DNA</plasmid>
    </source>
</reference>
<dbReference type="PATRIC" id="fig|270351.10.peg.6259"/>
<reference evidence="3" key="2">
    <citation type="submission" date="2015-01" db="EMBL/GenBank/DDBJ databases">
        <title>Complete genome sequence of Methylobacterium aquaticum strain 22A.</title>
        <authorList>
            <person name="Tani A."/>
            <person name="Ogura Y."/>
            <person name="Hayashi T."/>
        </authorList>
    </citation>
    <scope>NUCLEOTIDE SEQUENCE [LARGE SCALE GENOMIC DNA]</scope>
    <source>
        <strain evidence="3">MA-22A</strain>
        <plasmid evidence="3">Plasmid pMaq22A_1p DNA</plasmid>
    </source>
</reference>
<dbReference type="InterPro" id="IPR004360">
    <property type="entry name" value="Glyas_Fos-R_dOase_dom"/>
</dbReference>
<dbReference type="GO" id="GO:0016829">
    <property type="term" value="F:lyase activity"/>
    <property type="evidence" value="ECO:0007669"/>
    <property type="project" value="UniProtKB-KW"/>
</dbReference>
<name>A0A0C6F8V5_9HYPH</name>
<evidence type="ECO:0000313" key="3">
    <source>
        <dbReference type="Proteomes" id="UP000061432"/>
    </source>
</evidence>
<evidence type="ECO:0000313" key="2">
    <source>
        <dbReference type="EMBL" id="BAQ49211.1"/>
    </source>
</evidence>
<dbReference type="PANTHER" id="PTHR36503:SF2">
    <property type="entry name" value="BLR2408 PROTEIN"/>
    <property type="match status" value="1"/>
</dbReference>
<dbReference type="RefSeq" id="WP_060850325.1">
    <property type="nucleotide sequence ID" value="NZ_AP014705.1"/>
</dbReference>
<proteinExistence type="predicted"/>
<dbReference type="OrthoDB" id="9798430at2"/>
<dbReference type="Gene3D" id="3.10.180.10">
    <property type="entry name" value="2,3-Dihydroxybiphenyl 1,2-Dioxygenase, domain 1"/>
    <property type="match status" value="1"/>
</dbReference>
<protein>
    <submittedName>
        <fullName evidence="2">Lactoylglutathione lyase</fullName>
    </submittedName>
</protein>
<dbReference type="KEGG" id="maqu:Maq22A_1p34760"/>
<keyword evidence="2" id="KW-0456">Lyase</keyword>
<sequence length="136" mass="14881">MDRSIFISLPVTDLKTSIVFYEAIGFRNNALFTDNIAACMVWSDTISFMLLTHEKWRSFTCRPIPPVTSSEVMLFLSCPSREAVDALCDAAGAHGGTVDINPVAEHGFMYTRDLTDPDGHALGAMWMDAAAMADQG</sequence>
<feature type="domain" description="Glyoxalase/fosfomycin resistance/dioxygenase" evidence="1">
    <location>
        <begin position="7"/>
        <end position="122"/>
    </location>
</feature>
<dbReference type="Pfam" id="PF00903">
    <property type="entry name" value="Glyoxalase"/>
    <property type="match status" value="1"/>
</dbReference>
<gene>
    <name evidence="2" type="ORF">Maq22A_1p34760</name>
</gene>
<dbReference type="Proteomes" id="UP000061432">
    <property type="component" value="Plasmid pMaq22A_1p"/>
</dbReference>